<proteinExistence type="predicted"/>
<gene>
    <name evidence="1" type="ORF">BDY19DRAFT_998596</name>
</gene>
<organism evidence="1 2">
    <name type="scientific">Irpex rosettiformis</name>
    <dbReference type="NCBI Taxonomy" id="378272"/>
    <lineage>
        <taxon>Eukaryota</taxon>
        <taxon>Fungi</taxon>
        <taxon>Dikarya</taxon>
        <taxon>Basidiomycota</taxon>
        <taxon>Agaricomycotina</taxon>
        <taxon>Agaricomycetes</taxon>
        <taxon>Polyporales</taxon>
        <taxon>Irpicaceae</taxon>
        <taxon>Irpex</taxon>
    </lineage>
</organism>
<keyword evidence="2" id="KW-1185">Reference proteome</keyword>
<evidence type="ECO:0000313" key="2">
    <source>
        <dbReference type="Proteomes" id="UP001055072"/>
    </source>
</evidence>
<protein>
    <submittedName>
        <fullName evidence="1">Uncharacterized protein</fullName>
    </submittedName>
</protein>
<dbReference type="Proteomes" id="UP001055072">
    <property type="component" value="Unassembled WGS sequence"/>
</dbReference>
<dbReference type="EMBL" id="MU274967">
    <property type="protein sequence ID" value="KAI0083413.1"/>
    <property type="molecule type" value="Genomic_DNA"/>
</dbReference>
<name>A0ACB8TN10_9APHY</name>
<comment type="caution">
    <text evidence="1">The sequence shown here is derived from an EMBL/GenBank/DDBJ whole genome shotgun (WGS) entry which is preliminary data.</text>
</comment>
<sequence>MAQQAQLQETSRKHLSHTMEENGQYNYHSNSGQIMEIAHINYSQQDPPTDLNQATITEDSAASTFRHEQPMIKEQEIKIDRPDLPDDDEPPDRLHAYLAWIRDVTHKEVIPETPEPMDTDEDNNNKNQTLNMSGTQTDNINNNNIEIMSTEGILSPSEEEIESRREEVSIELQEGLDLEKQLADVSRQLQELLRNLPATDTAREIFQAAYHQSTAWLIHQQIRNQELSRSPPQFRFNNNAPSTGNLARAQAPPFIARDRVSLGIGGAQRHRQQRKHLPNKFMNPAFNTNTHSETEEASNSALATLTSIREIDFADDTVTMSGSSVTVEPRRQEPYSQEEILELLRDLRDETSRPLSPFDLTEWLTIPEADDNVSTLEAEADEPRRTLVYPSSRTGLILDSESEPGMFQGFPPWNRQSRPLESSATPKIEPVHSPTDGSLISRLRVAPNLDNACNADLNGPDSEETYSSSTWFSQLD</sequence>
<reference evidence="1" key="1">
    <citation type="journal article" date="2021" name="Environ. Microbiol.">
        <title>Gene family expansions and transcriptome signatures uncover fungal adaptations to wood decay.</title>
        <authorList>
            <person name="Hage H."/>
            <person name="Miyauchi S."/>
            <person name="Viragh M."/>
            <person name="Drula E."/>
            <person name="Min B."/>
            <person name="Chaduli D."/>
            <person name="Navarro D."/>
            <person name="Favel A."/>
            <person name="Norest M."/>
            <person name="Lesage-Meessen L."/>
            <person name="Balint B."/>
            <person name="Merenyi Z."/>
            <person name="de Eugenio L."/>
            <person name="Morin E."/>
            <person name="Martinez A.T."/>
            <person name="Baldrian P."/>
            <person name="Stursova M."/>
            <person name="Martinez M.J."/>
            <person name="Novotny C."/>
            <person name="Magnuson J.K."/>
            <person name="Spatafora J.W."/>
            <person name="Maurice S."/>
            <person name="Pangilinan J."/>
            <person name="Andreopoulos W."/>
            <person name="LaButti K."/>
            <person name="Hundley H."/>
            <person name="Na H."/>
            <person name="Kuo A."/>
            <person name="Barry K."/>
            <person name="Lipzen A."/>
            <person name="Henrissat B."/>
            <person name="Riley R."/>
            <person name="Ahrendt S."/>
            <person name="Nagy L.G."/>
            <person name="Grigoriev I.V."/>
            <person name="Martin F."/>
            <person name="Rosso M.N."/>
        </authorList>
    </citation>
    <scope>NUCLEOTIDE SEQUENCE</scope>
    <source>
        <strain evidence="1">CBS 384.51</strain>
    </source>
</reference>
<evidence type="ECO:0000313" key="1">
    <source>
        <dbReference type="EMBL" id="KAI0083413.1"/>
    </source>
</evidence>
<accession>A0ACB8TN10</accession>